<protein>
    <submittedName>
        <fullName evidence="1">Uncharacterized protein</fullName>
    </submittedName>
</protein>
<evidence type="ECO:0000313" key="1">
    <source>
        <dbReference type="EMBL" id="MBK6008972.1"/>
    </source>
</evidence>
<dbReference type="AlphaFoldDB" id="A0A934WQ62"/>
<dbReference type="Proteomes" id="UP000630528">
    <property type="component" value="Unassembled WGS sequence"/>
</dbReference>
<reference evidence="1" key="1">
    <citation type="journal article" date="2012" name="J. Microbiol. Biotechnol.">
        <title>Ramlibacter ginsenosidimutans sp. nov., with ginsenoside-converting activity.</title>
        <authorList>
            <person name="Wang L."/>
            <person name="An D.S."/>
            <person name="Kim S.G."/>
            <person name="Jin F.X."/>
            <person name="Kim S.C."/>
            <person name="Lee S.T."/>
            <person name="Im W.T."/>
        </authorList>
    </citation>
    <scope>NUCLEOTIDE SEQUENCE</scope>
    <source>
        <strain evidence="1">KACC 17527</strain>
    </source>
</reference>
<sequence>MATGLDQPADALREALSERLIRSGALETWSDLFLSGAFDTIRFGSTTCSLLVSDDPLDADVDPGLLAKRLRATAQPSVVAGQLLAFREALSAVRSAIVIQRLAPKRRLRSAVSTFQCKFARFELAGRTQEVLFGPAIEQAEAALAQVAAGTIAICPATYALLGDRIGDHAPEAMIATESANDTVTQAFITLPPQRAAAMSTFAGIGLV</sequence>
<comment type="caution">
    <text evidence="1">The sequence shown here is derived from an EMBL/GenBank/DDBJ whole genome shotgun (WGS) entry which is preliminary data.</text>
</comment>
<dbReference type="EMBL" id="JAEPWM010000013">
    <property type="protein sequence ID" value="MBK6008972.1"/>
    <property type="molecule type" value="Genomic_DNA"/>
</dbReference>
<name>A0A934WQ62_9BURK</name>
<reference evidence="1" key="2">
    <citation type="submission" date="2021-01" db="EMBL/GenBank/DDBJ databases">
        <authorList>
            <person name="Kang M."/>
        </authorList>
    </citation>
    <scope>NUCLEOTIDE SEQUENCE</scope>
    <source>
        <strain evidence="1">KACC 17527</strain>
    </source>
</reference>
<gene>
    <name evidence="1" type="ORF">JJB11_22980</name>
</gene>
<evidence type="ECO:0000313" key="2">
    <source>
        <dbReference type="Proteomes" id="UP000630528"/>
    </source>
</evidence>
<proteinExistence type="predicted"/>
<dbReference type="RefSeq" id="WP_201177055.1">
    <property type="nucleotide sequence ID" value="NZ_JAEPWM010000013.1"/>
</dbReference>
<keyword evidence="2" id="KW-1185">Reference proteome</keyword>
<organism evidence="1 2">
    <name type="scientific">Ramlibacter ginsenosidimutans</name>
    <dbReference type="NCBI Taxonomy" id="502333"/>
    <lineage>
        <taxon>Bacteria</taxon>
        <taxon>Pseudomonadati</taxon>
        <taxon>Pseudomonadota</taxon>
        <taxon>Betaproteobacteria</taxon>
        <taxon>Burkholderiales</taxon>
        <taxon>Comamonadaceae</taxon>
        <taxon>Ramlibacter</taxon>
    </lineage>
</organism>
<accession>A0A934WQ62</accession>